<reference evidence="2" key="2">
    <citation type="journal article" date="2019" name="IMA Fungus">
        <title>Genome sequencing and comparison of five Tilletia species to identify candidate genes for the detection of regulated species infecting wheat.</title>
        <authorList>
            <person name="Nguyen H.D.T."/>
            <person name="Sultana T."/>
            <person name="Kesanakurti P."/>
            <person name="Hambleton S."/>
        </authorList>
    </citation>
    <scope>NUCLEOTIDE SEQUENCE</scope>
    <source>
        <strain evidence="2">DAOMC 238032</strain>
    </source>
</reference>
<proteinExistence type="predicted"/>
<dbReference type="Proteomes" id="UP000077671">
    <property type="component" value="Unassembled WGS sequence"/>
</dbReference>
<protein>
    <submittedName>
        <fullName evidence="2">Uncharacterized protein</fullName>
    </submittedName>
</protein>
<reference evidence="2" key="1">
    <citation type="submission" date="2016-04" db="EMBL/GenBank/DDBJ databases">
        <authorList>
            <person name="Nguyen H.D."/>
            <person name="Kesanakurti P."/>
            <person name="Cullis J."/>
            <person name="Levesque C.A."/>
            <person name="Hambleton S."/>
        </authorList>
    </citation>
    <scope>NUCLEOTIDE SEQUENCE</scope>
    <source>
        <strain evidence="2">DAOMC 238032</strain>
    </source>
</reference>
<feature type="region of interest" description="Disordered" evidence="1">
    <location>
        <begin position="157"/>
        <end position="176"/>
    </location>
</feature>
<evidence type="ECO:0000256" key="1">
    <source>
        <dbReference type="SAM" id="MobiDB-lite"/>
    </source>
</evidence>
<accession>A0A8T8SLN6</accession>
<evidence type="ECO:0000313" key="3">
    <source>
        <dbReference type="Proteomes" id="UP000077671"/>
    </source>
</evidence>
<feature type="region of interest" description="Disordered" evidence="1">
    <location>
        <begin position="349"/>
        <end position="414"/>
    </location>
</feature>
<sequence>DATLKEFRQLQDRDPDAAKKELEAVWAVHLIIHGGVSATSFTPCRSPLRPLALRRQFQAAVAGEDRKGEVGDAGPSSAGTRAQNGGCVGYGCLRSIAQANTPAGRLIETLPKIKALGWTHSSPPAALRQIQQHQHRHCRRYRPSSADLAGGHHQSLRVGADSANSEEGRCRPTSGWQTAKRVPPSWSALPRFIPPAFLLLEAVSTFAIQSVGRQHPPTFSRVSFPASLLIKAHLPHLSAYSCDMPKSGLGVAELWQILFLSIALHMLSPTSSRLSTFFSPSKAPLAADPAQLQLSAHAYTQHSGSASLSHSKIGIFSSPCLSARHLPRIVIDLKHQRLRSCPIQRPHLSHSLLHPSPYRRASSSISSTGSSTTMRPSASRPNPKRPPNPAVALSGSKEREGCRRAQQLRAREMS</sequence>
<dbReference type="EMBL" id="LWDD02001999">
    <property type="protein sequence ID" value="KAE8243374.1"/>
    <property type="molecule type" value="Genomic_DNA"/>
</dbReference>
<gene>
    <name evidence="2" type="ORF">A4X03_0g7782</name>
</gene>
<feature type="compositionally biased region" description="Basic and acidic residues" evidence="1">
    <location>
        <begin position="396"/>
        <end position="414"/>
    </location>
</feature>
<evidence type="ECO:0000313" key="2">
    <source>
        <dbReference type="EMBL" id="KAE8243374.1"/>
    </source>
</evidence>
<name>A0A8T8SLN6_9BASI</name>
<organism evidence="2 3">
    <name type="scientific">Tilletia caries</name>
    <name type="common">wheat bunt fungus</name>
    <dbReference type="NCBI Taxonomy" id="13290"/>
    <lineage>
        <taxon>Eukaryota</taxon>
        <taxon>Fungi</taxon>
        <taxon>Dikarya</taxon>
        <taxon>Basidiomycota</taxon>
        <taxon>Ustilaginomycotina</taxon>
        <taxon>Exobasidiomycetes</taxon>
        <taxon>Tilletiales</taxon>
        <taxon>Tilletiaceae</taxon>
        <taxon>Tilletia</taxon>
    </lineage>
</organism>
<feature type="non-terminal residue" evidence="2">
    <location>
        <position position="1"/>
    </location>
</feature>
<comment type="caution">
    <text evidence="2">The sequence shown here is derived from an EMBL/GenBank/DDBJ whole genome shotgun (WGS) entry which is preliminary data.</text>
</comment>
<feature type="compositionally biased region" description="Low complexity" evidence="1">
    <location>
        <begin position="349"/>
        <end position="373"/>
    </location>
</feature>
<dbReference type="AlphaFoldDB" id="A0A8T8SLN6"/>